<dbReference type="OrthoDB" id="5396343at2"/>
<reference evidence="1 2" key="1">
    <citation type="submission" date="2018-04" db="EMBL/GenBank/DDBJ databases">
        <title>Novel Campyloabacter and Helicobacter Species and Strains.</title>
        <authorList>
            <person name="Mannion A.J."/>
            <person name="Shen Z."/>
            <person name="Fox J.G."/>
        </authorList>
    </citation>
    <scope>NUCLEOTIDE SEQUENCE [LARGE SCALE GENOMIC DNA]</scope>
    <source>
        <strain evidence="1 2">MIT 99-5101</strain>
    </source>
</reference>
<organism evidence="1 2">
    <name type="scientific">Helicobacter ganmani</name>
    <dbReference type="NCBI Taxonomy" id="60246"/>
    <lineage>
        <taxon>Bacteria</taxon>
        <taxon>Pseudomonadati</taxon>
        <taxon>Campylobacterota</taxon>
        <taxon>Epsilonproteobacteria</taxon>
        <taxon>Campylobacterales</taxon>
        <taxon>Helicobacteraceae</taxon>
        <taxon>Helicobacter</taxon>
    </lineage>
</organism>
<name>A0A3D8I8W5_9HELI</name>
<comment type="caution">
    <text evidence="1">The sequence shown here is derived from an EMBL/GenBank/DDBJ whole genome shotgun (WGS) entry which is preliminary data.</text>
</comment>
<dbReference type="Proteomes" id="UP000256650">
    <property type="component" value="Unassembled WGS sequence"/>
</dbReference>
<evidence type="ECO:0000313" key="2">
    <source>
        <dbReference type="Proteomes" id="UP000256650"/>
    </source>
</evidence>
<protein>
    <recommendedName>
        <fullName evidence="3">Capsule biosynthesis protein CapA</fullName>
    </recommendedName>
</protein>
<evidence type="ECO:0008006" key="3">
    <source>
        <dbReference type="Google" id="ProtNLM"/>
    </source>
</evidence>
<keyword evidence="2" id="KW-1185">Reference proteome</keyword>
<evidence type="ECO:0000313" key="1">
    <source>
        <dbReference type="EMBL" id="RDU61610.1"/>
    </source>
</evidence>
<dbReference type="AlphaFoldDB" id="A0A3D8I8W5"/>
<proteinExistence type="predicted"/>
<dbReference type="EMBL" id="NXLS01000013">
    <property type="protein sequence ID" value="RDU61610.1"/>
    <property type="molecule type" value="Genomic_DNA"/>
</dbReference>
<gene>
    <name evidence="1" type="ORF">CQA43_09010</name>
</gene>
<sequence>MIFKQEDLQEIHLNKTSFGYTLEQETWLDCLWLRNIGANDLGHLKITINGLRIFPRLEINEKEIWILLNQEFEVKSFAIELLGDFSIKAYKRKKNLLIAGRDDAFGSRMSAFVTAIYLAEKLGFKFGFVWSQLDKDKSGVFMESAEELFEREFLQKHNYSDVLPLRGAGNTLCFKTLQELQEKPCREVWGTWVMNYYIPTKANLADLNTSEYKESFYKIFSNLPMKPRYKEQIANARAKAALIGDFVALHMRSGDSIETQYRRFVFCPVIHKYFFPVDLVIFAARHFIKLGFKVLLFGADSKANEAVSKVLDDEVKSGNFINAQTWSENLNETQRTIFEVCLMAEAKKTIANHSTFSKFAAFLGSQNELLNFNVYFTQKELYNAFIVPKMKDYLDISNVQKSVSCAYAYSLGRQIGVSFEERIRLLWLALEFDMCNSAYRVMLVEEFLRQKQIYRAEKYLENVINERGEEYLASLLLVLWNTHIVFKEQFKAYLENAKEEFPYICFCAAKICFFNGNITQAKKIMDLARIKESQNEMFLSFIPFLKEADSKVAFLTAKHRIHNHLAYKLGSAMILNSKSLWGYIRMPYVLSYIKETHRKEIADYEARVAKNPSLKLPPLESYTDYKQALKEKECFTYKLGKALITANSVRGGGANLCLFAIFSRSA</sequence>
<dbReference type="RefSeq" id="WP_115552268.1">
    <property type="nucleotide sequence ID" value="NZ_NXLS01000013.1"/>
</dbReference>
<accession>A0A3D8I8W5</accession>
<dbReference type="GeneID" id="82536418"/>